<proteinExistence type="predicted"/>
<evidence type="ECO:0000313" key="2">
    <source>
        <dbReference type="Proteomes" id="UP000320146"/>
    </source>
</evidence>
<dbReference type="Proteomes" id="UP000320146">
    <property type="component" value="Unassembled WGS sequence"/>
</dbReference>
<dbReference type="EMBL" id="SHBL01000016">
    <property type="protein sequence ID" value="RZO24037.1"/>
    <property type="molecule type" value="Genomic_DNA"/>
</dbReference>
<reference evidence="1 2" key="1">
    <citation type="submission" date="2019-02" db="EMBL/GenBank/DDBJ databases">
        <title>Prokaryotic population dynamics and viral predation in marine succession experiment using metagenomics: the confinement effect.</title>
        <authorList>
            <person name="Haro-Moreno J.M."/>
            <person name="Rodriguez-Valera F."/>
            <person name="Lopez-Perez M."/>
        </authorList>
    </citation>
    <scope>NUCLEOTIDE SEQUENCE [LARGE SCALE GENOMIC DNA]</scope>
    <source>
        <strain evidence="1">MED-G166</strain>
    </source>
</reference>
<organism evidence="1 2">
    <name type="scientific">SAR86 cluster bacterium</name>
    <dbReference type="NCBI Taxonomy" id="2030880"/>
    <lineage>
        <taxon>Bacteria</taxon>
        <taxon>Pseudomonadati</taxon>
        <taxon>Pseudomonadota</taxon>
        <taxon>Gammaproteobacteria</taxon>
        <taxon>SAR86 cluster</taxon>
    </lineage>
</organism>
<dbReference type="GO" id="GO:0005975">
    <property type="term" value="P:carbohydrate metabolic process"/>
    <property type="evidence" value="ECO:0007669"/>
    <property type="project" value="InterPro"/>
</dbReference>
<dbReference type="AlphaFoldDB" id="A0A520MS70"/>
<protein>
    <recommendedName>
        <fullName evidence="3">Prenyltransferase</fullName>
    </recommendedName>
</protein>
<dbReference type="InterPro" id="IPR008928">
    <property type="entry name" value="6-hairpin_glycosidase_sf"/>
</dbReference>
<evidence type="ECO:0000313" key="1">
    <source>
        <dbReference type="EMBL" id="RZO24037.1"/>
    </source>
</evidence>
<evidence type="ECO:0008006" key="3">
    <source>
        <dbReference type="Google" id="ProtNLM"/>
    </source>
</evidence>
<comment type="caution">
    <text evidence="1">The sequence shown here is derived from an EMBL/GenBank/DDBJ whole genome shotgun (WGS) entry which is preliminary data.</text>
</comment>
<accession>A0A520MS70</accession>
<name>A0A520MS70_9GAMM</name>
<sequence length="325" mass="37567">MINNSIYHDLKSAKDWIMSNQNDKGAILWDQKGKWDYWDHCECLIALAIYQEWDAFDKGIHFCLGQLDKKGLVKSEYINEKVTKDFNEAHHTAYIFLPLLQKYLIDQDLDYLKSFRTEIHLIYAGLRKFKREDGFYFWAQDKNGFSDNSLITATCSIELSRRAYNRICEIIGDKDCIDALEAITSESLKSKKFNRDGIDRSRFSMDAYYPLLCNCGKKTDAEKVLQKFYVEGMGVKCVAEEPWVTLAESSECVIALFKIGMKVEASKIFSEILKYKNSSGYFPTGYQYDLDIFWPDENSTWTNAAIIMAADCLYDISGKEKAILL</sequence>
<gene>
    <name evidence="1" type="ORF">EVA99_02505</name>
</gene>
<dbReference type="SUPFAM" id="SSF48208">
    <property type="entry name" value="Six-hairpin glycosidases"/>
    <property type="match status" value="1"/>
</dbReference>